<keyword evidence="3" id="KW-1185">Reference proteome</keyword>
<feature type="chain" id="PRO_5028955782" evidence="1">
    <location>
        <begin position="32"/>
        <end position="274"/>
    </location>
</feature>
<evidence type="ECO:0000313" key="3">
    <source>
        <dbReference type="Proteomes" id="UP000515908"/>
    </source>
</evidence>
<evidence type="ECO:0000256" key="1">
    <source>
        <dbReference type="SAM" id="SignalP"/>
    </source>
</evidence>
<proteinExistence type="predicted"/>
<name>A0A7G2CC25_9TRYP</name>
<dbReference type="Proteomes" id="UP000515908">
    <property type="component" value="Chromosome 08"/>
</dbReference>
<dbReference type="OrthoDB" id="263068at2759"/>
<dbReference type="AlphaFoldDB" id="A0A7G2CC25"/>
<gene>
    <name evidence="2" type="ORF">ADEAN_000484400</name>
</gene>
<protein>
    <submittedName>
        <fullName evidence="2">Uncharacterized protein</fullName>
    </submittedName>
</protein>
<sequence length="274" mass="31144">MRLLQSCCRRHTARTAGRLALLTTGLWRSTAAPLCSYPPVRVPHALTTSFRSCSTSGPPPPEDKQTYEEAVFPAVQELLLLLTRAYRIGDLYQRLSPPTKELLTRKLKVPLEKVLYDHPQHFVVYRRFSATAGAKRRSPALHVAPPYLVPPGSKVVSGNIGHSDTCVSTPSHRVAVQPETDFDAGNMLTRDKVREVLKYIPDAFTEHLAIEIPYHVKTTCMGYPEQSQIDFYRKHARYFEVHRPEGAAGNIYYVRRSAWVQEMYRQQQQNRAPS</sequence>
<keyword evidence="1" id="KW-0732">Signal</keyword>
<organism evidence="2 3">
    <name type="scientific">Angomonas deanei</name>
    <dbReference type="NCBI Taxonomy" id="59799"/>
    <lineage>
        <taxon>Eukaryota</taxon>
        <taxon>Discoba</taxon>
        <taxon>Euglenozoa</taxon>
        <taxon>Kinetoplastea</taxon>
        <taxon>Metakinetoplastina</taxon>
        <taxon>Trypanosomatida</taxon>
        <taxon>Trypanosomatidae</taxon>
        <taxon>Strigomonadinae</taxon>
        <taxon>Angomonas</taxon>
    </lineage>
</organism>
<reference evidence="2 3" key="1">
    <citation type="submission" date="2020-08" db="EMBL/GenBank/DDBJ databases">
        <authorList>
            <person name="Newling K."/>
            <person name="Davey J."/>
            <person name="Forrester S."/>
        </authorList>
    </citation>
    <scope>NUCLEOTIDE SEQUENCE [LARGE SCALE GENOMIC DNA]</scope>
    <source>
        <strain evidence="3">Crithidia deanei Carvalho (ATCC PRA-265)</strain>
    </source>
</reference>
<evidence type="ECO:0000313" key="2">
    <source>
        <dbReference type="EMBL" id="CAD2217366.1"/>
    </source>
</evidence>
<dbReference type="EMBL" id="LR877152">
    <property type="protein sequence ID" value="CAD2217366.1"/>
    <property type="molecule type" value="Genomic_DNA"/>
</dbReference>
<feature type="signal peptide" evidence="1">
    <location>
        <begin position="1"/>
        <end position="31"/>
    </location>
</feature>
<accession>A0A7G2CC25</accession>
<dbReference type="VEuPathDB" id="TriTrypDB:ADEAN_000484400"/>